<evidence type="ECO:0000313" key="2">
    <source>
        <dbReference type="EMBL" id="OGE28084.1"/>
    </source>
</evidence>
<feature type="transmembrane region" description="Helical" evidence="1">
    <location>
        <begin position="113"/>
        <end position="132"/>
    </location>
</feature>
<dbReference type="AlphaFoldDB" id="A0A1F5JHH7"/>
<gene>
    <name evidence="2" type="ORF">A2867_01245</name>
</gene>
<feature type="transmembrane region" description="Helical" evidence="1">
    <location>
        <begin position="90"/>
        <end position="107"/>
    </location>
</feature>
<name>A0A1F5JHH7_9BACT</name>
<evidence type="ECO:0000313" key="3">
    <source>
        <dbReference type="Proteomes" id="UP000177555"/>
    </source>
</evidence>
<comment type="caution">
    <text evidence="2">The sequence shown here is derived from an EMBL/GenBank/DDBJ whole genome shotgun (WGS) entry which is preliminary data.</text>
</comment>
<feature type="transmembrane region" description="Helical" evidence="1">
    <location>
        <begin position="6"/>
        <end position="23"/>
    </location>
</feature>
<dbReference type="EMBL" id="MFCP01000022">
    <property type="protein sequence ID" value="OGE28084.1"/>
    <property type="molecule type" value="Genomic_DNA"/>
</dbReference>
<dbReference type="Proteomes" id="UP000177555">
    <property type="component" value="Unassembled WGS sequence"/>
</dbReference>
<feature type="transmembrane region" description="Helical" evidence="1">
    <location>
        <begin position="58"/>
        <end position="78"/>
    </location>
</feature>
<feature type="transmembrane region" description="Helical" evidence="1">
    <location>
        <begin position="35"/>
        <end position="52"/>
    </location>
</feature>
<organism evidence="2 3">
    <name type="scientific">Candidatus Daviesbacteria bacterium RIFCSPHIGHO2_01_FULL_40_11</name>
    <dbReference type="NCBI Taxonomy" id="1797762"/>
    <lineage>
        <taxon>Bacteria</taxon>
        <taxon>Candidatus Daviesiibacteriota</taxon>
    </lineage>
</organism>
<keyword evidence="1" id="KW-0812">Transmembrane</keyword>
<protein>
    <submittedName>
        <fullName evidence="2">Uncharacterized protein</fullName>
    </submittedName>
</protein>
<proteinExistence type="predicted"/>
<evidence type="ECO:0000256" key="1">
    <source>
        <dbReference type="SAM" id="Phobius"/>
    </source>
</evidence>
<feature type="transmembrane region" description="Helical" evidence="1">
    <location>
        <begin position="144"/>
        <end position="161"/>
    </location>
</feature>
<reference evidence="2 3" key="1">
    <citation type="journal article" date="2016" name="Nat. Commun.">
        <title>Thousands of microbial genomes shed light on interconnected biogeochemical processes in an aquifer system.</title>
        <authorList>
            <person name="Anantharaman K."/>
            <person name="Brown C.T."/>
            <person name="Hug L.A."/>
            <person name="Sharon I."/>
            <person name="Castelle C.J."/>
            <person name="Probst A.J."/>
            <person name="Thomas B.C."/>
            <person name="Singh A."/>
            <person name="Wilkins M.J."/>
            <person name="Karaoz U."/>
            <person name="Brodie E.L."/>
            <person name="Williams K.H."/>
            <person name="Hubbard S.S."/>
            <person name="Banfield J.F."/>
        </authorList>
    </citation>
    <scope>NUCLEOTIDE SEQUENCE [LARGE SCALE GENOMIC DNA]</scope>
</reference>
<keyword evidence="1" id="KW-0472">Membrane</keyword>
<keyword evidence="1" id="KW-1133">Transmembrane helix</keyword>
<sequence>MIDEKFVFVAVAFILFGDFTYLIYTIKGKVKPNRVTWFLWALAPLVAFAAQLKQGVGLLSLTTFAFGGLPLLIFFASFLNKKAYWKLTKFDLICGALAIVGLVLWKVTQVGNWAIFFAIASDGLAAVTLFTIKQWDFAHYAFPMYIFSVGFILFLLIRFKLGRKIQSYA</sequence>
<accession>A0A1F5JHH7</accession>